<gene>
    <name evidence="1" type="ORF">NTEN_LOCUS24411</name>
</gene>
<organism evidence="1 2">
    <name type="scientific">Nesidiocoris tenuis</name>
    <dbReference type="NCBI Taxonomy" id="355587"/>
    <lineage>
        <taxon>Eukaryota</taxon>
        <taxon>Metazoa</taxon>
        <taxon>Ecdysozoa</taxon>
        <taxon>Arthropoda</taxon>
        <taxon>Hexapoda</taxon>
        <taxon>Insecta</taxon>
        <taxon>Pterygota</taxon>
        <taxon>Neoptera</taxon>
        <taxon>Paraneoptera</taxon>
        <taxon>Hemiptera</taxon>
        <taxon>Heteroptera</taxon>
        <taxon>Panheteroptera</taxon>
        <taxon>Cimicomorpha</taxon>
        <taxon>Miridae</taxon>
        <taxon>Dicyphina</taxon>
        <taxon>Nesidiocoris</taxon>
    </lineage>
</organism>
<proteinExistence type="predicted"/>
<dbReference type="AlphaFoldDB" id="A0A6H5HT55"/>
<sequence>MGGRSEFESPQPEFPLRNTIRSTPSFAYRNPALHDGPPYLLFQKCIFISWFTHRFNYHPPLRQRQRTFPSTPAGWRTYIWSRSAPRDCFKNINTL</sequence>
<reference evidence="1 2" key="1">
    <citation type="submission" date="2020-02" db="EMBL/GenBank/DDBJ databases">
        <authorList>
            <person name="Ferguson B K."/>
        </authorList>
    </citation>
    <scope>NUCLEOTIDE SEQUENCE [LARGE SCALE GENOMIC DNA]</scope>
</reference>
<evidence type="ECO:0000313" key="2">
    <source>
        <dbReference type="Proteomes" id="UP000479000"/>
    </source>
</evidence>
<keyword evidence="2" id="KW-1185">Reference proteome</keyword>
<name>A0A6H5HT55_9HEMI</name>
<accession>A0A6H5HT55</accession>
<evidence type="ECO:0000313" key="1">
    <source>
        <dbReference type="EMBL" id="CAB0020881.1"/>
    </source>
</evidence>
<protein>
    <submittedName>
        <fullName evidence="1">Uncharacterized protein</fullName>
    </submittedName>
</protein>
<dbReference type="Proteomes" id="UP000479000">
    <property type="component" value="Unassembled WGS sequence"/>
</dbReference>
<dbReference type="EMBL" id="CADCXU010035980">
    <property type="protein sequence ID" value="CAB0020881.1"/>
    <property type="molecule type" value="Genomic_DNA"/>
</dbReference>